<dbReference type="InterPro" id="IPR013693">
    <property type="entry name" value="SpoIID/LytB_N"/>
</dbReference>
<dbReference type="EMBL" id="CABHNW010000143">
    <property type="protein sequence ID" value="VUX40239.1"/>
    <property type="molecule type" value="Genomic_DNA"/>
</dbReference>
<dbReference type="AlphaFoldDB" id="A0A564W5Q9"/>
<feature type="domain" description="Sporulation stage II protein D amidase enhancer LytB N-terminal" evidence="1">
    <location>
        <begin position="43"/>
        <end position="125"/>
    </location>
</feature>
<protein>
    <submittedName>
        <fullName evidence="2">Stage II sporulation protein</fullName>
    </submittedName>
</protein>
<evidence type="ECO:0000313" key="2">
    <source>
        <dbReference type="EMBL" id="VUX40239.1"/>
    </source>
</evidence>
<sequence length="277" mass="31249">MVLFMKKYALLRYCLVFLAIVLPYFSAATINGPERVLAERVPDMEEYLPVIVFSQISPDMKKETIKAQTVIARSNIQRWLGEGKNLAEILRENGSTEEVWRYFFAEKRQIYEQAAKETDGQVLTYEGKVRLTPWHKRSAGKTRSGEEAFHDEAYTYLKSADSSEDKKSPDHIKIVEIPAGQLSGELKIKKRDSAGYVTELTIGETLLEGESFAAGMGLESANFSLKKKDDIYYLRVRGSGHGVGFSQFGGNEMAKNGSSAEEILKKYFPEMELKAEN</sequence>
<name>A0A564W5Q9_9FIRM</name>
<organism evidence="2 3">
    <name type="scientific">Blautia luti</name>
    <dbReference type="NCBI Taxonomy" id="89014"/>
    <lineage>
        <taxon>Bacteria</taxon>
        <taxon>Bacillati</taxon>
        <taxon>Bacillota</taxon>
        <taxon>Clostridia</taxon>
        <taxon>Lachnospirales</taxon>
        <taxon>Lachnospiraceae</taxon>
        <taxon>Blautia</taxon>
    </lineage>
</organism>
<proteinExistence type="predicted"/>
<dbReference type="Proteomes" id="UP000408482">
    <property type="component" value="Unassembled WGS sequence"/>
</dbReference>
<accession>A0A564W5Q9</accession>
<gene>
    <name evidence="2" type="ORF">RSSSTS7063_00841</name>
</gene>
<evidence type="ECO:0000313" key="3">
    <source>
        <dbReference type="Proteomes" id="UP000408482"/>
    </source>
</evidence>
<evidence type="ECO:0000259" key="1">
    <source>
        <dbReference type="Pfam" id="PF08486"/>
    </source>
</evidence>
<reference evidence="2 3" key="1">
    <citation type="submission" date="2019-07" db="EMBL/GenBank/DDBJ databases">
        <authorList>
            <person name="Hibberd C M."/>
            <person name="Gehrig L. J."/>
            <person name="Chang H.-W."/>
            <person name="Venkatesh S."/>
        </authorList>
    </citation>
    <scope>NUCLEOTIDE SEQUENCE [LARGE SCALE GENOMIC DNA]</scope>
    <source>
        <strain evidence="2">Blautia_luti_SSTS_Bg7063</strain>
    </source>
</reference>
<keyword evidence="3" id="KW-1185">Reference proteome</keyword>
<dbReference type="Pfam" id="PF08486">
    <property type="entry name" value="SpoIID"/>
    <property type="match status" value="1"/>
</dbReference>